<feature type="compositionally biased region" description="Basic residues" evidence="1">
    <location>
        <begin position="131"/>
        <end position="144"/>
    </location>
</feature>
<sequence>MRTAARQAAGTPRTGSRTEGSSRRSPPPWAARTVVHVGAGAGSYESTTLEVTAVEPSASMRAQRPAHLPAAIDAVAENLPFGDGTFDAAMTTLSVHQWGDVKAGLRECLEGEPHRPARHPHPGERALGSSRWRRCARPGSRSRRACRDGPGTRTGSVPDVPAPPRPGSTTRPELPGSRSGRRSSRRTGAVARTDRPSAPAAPWRGQPAGAFATGPGADGVPAEESFSRAHPSAALTASKTRQNW</sequence>
<gene>
    <name evidence="3" type="ORF">ACFP3V_25635</name>
</gene>
<dbReference type="GO" id="GO:0032259">
    <property type="term" value="P:methylation"/>
    <property type="evidence" value="ECO:0007669"/>
    <property type="project" value="UniProtKB-KW"/>
</dbReference>
<dbReference type="SUPFAM" id="SSF53335">
    <property type="entry name" value="S-adenosyl-L-methionine-dependent methyltransferases"/>
    <property type="match status" value="1"/>
</dbReference>
<feature type="domain" description="Methyltransferase type 11" evidence="2">
    <location>
        <begin position="36"/>
        <end position="108"/>
    </location>
</feature>
<feature type="region of interest" description="Disordered" evidence="1">
    <location>
        <begin position="111"/>
        <end position="244"/>
    </location>
</feature>
<feature type="compositionally biased region" description="Polar residues" evidence="1">
    <location>
        <begin position="235"/>
        <end position="244"/>
    </location>
</feature>
<evidence type="ECO:0000313" key="4">
    <source>
        <dbReference type="Proteomes" id="UP001596174"/>
    </source>
</evidence>
<keyword evidence="3" id="KW-0489">Methyltransferase</keyword>
<feature type="region of interest" description="Disordered" evidence="1">
    <location>
        <begin position="1"/>
        <end position="30"/>
    </location>
</feature>
<proteinExistence type="predicted"/>
<feature type="compositionally biased region" description="Low complexity" evidence="1">
    <location>
        <begin position="10"/>
        <end position="19"/>
    </location>
</feature>
<dbReference type="EC" id="2.1.1.-" evidence="3"/>
<reference evidence="4" key="1">
    <citation type="journal article" date="2019" name="Int. J. Syst. Evol. Microbiol.">
        <title>The Global Catalogue of Microorganisms (GCM) 10K type strain sequencing project: providing services to taxonomists for standard genome sequencing and annotation.</title>
        <authorList>
            <consortium name="The Broad Institute Genomics Platform"/>
            <consortium name="The Broad Institute Genome Sequencing Center for Infectious Disease"/>
            <person name="Wu L."/>
            <person name="Ma J."/>
        </authorList>
    </citation>
    <scope>NUCLEOTIDE SEQUENCE [LARGE SCALE GENOMIC DNA]</scope>
    <source>
        <strain evidence="4">JCM 4816</strain>
    </source>
</reference>
<evidence type="ECO:0000313" key="3">
    <source>
        <dbReference type="EMBL" id="MFC5910585.1"/>
    </source>
</evidence>
<dbReference type="EMBL" id="JBHSQJ010000122">
    <property type="protein sequence ID" value="MFC5910585.1"/>
    <property type="molecule type" value="Genomic_DNA"/>
</dbReference>
<dbReference type="GO" id="GO:0008168">
    <property type="term" value="F:methyltransferase activity"/>
    <property type="evidence" value="ECO:0007669"/>
    <property type="project" value="UniProtKB-KW"/>
</dbReference>
<dbReference type="Gene3D" id="3.40.50.150">
    <property type="entry name" value="Vaccinia Virus protein VP39"/>
    <property type="match status" value="1"/>
</dbReference>
<organism evidence="3 4">
    <name type="scientific">Streptacidiphilus monticola</name>
    <dbReference type="NCBI Taxonomy" id="2161674"/>
    <lineage>
        <taxon>Bacteria</taxon>
        <taxon>Bacillati</taxon>
        <taxon>Actinomycetota</taxon>
        <taxon>Actinomycetes</taxon>
        <taxon>Kitasatosporales</taxon>
        <taxon>Streptomycetaceae</taxon>
        <taxon>Streptacidiphilus</taxon>
    </lineage>
</organism>
<name>A0ABW1G9G7_9ACTN</name>
<evidence type="ECO:0000259" key="2">
    <source>
        <dbReference type="Pfam" id="PF08241"/>
    </source>
</evidence>
<keyword evidence="4" id="KW-1185">Reference proteome</keyword>
<keyword evidence="3" id="KW-0808">Transferase</keyword>
<dbReference type="Proteomes" id="UP001596174">
    <property type="component" value="Unassembled WGS sequence"/>
</dbReference>
<accession>A0ABW1G9G7</accession>
<dbReference type="RefSeq" id="WP_380588007.1">
    <property type="nucleotide sequence ID" value="NZ_JBHSQJ010000122.1"/>
</dbReference>
<protein>
    <submittedName>
        <fullName evidence="3">Class I SAM-dependent methyltransferase</fullName>
        <ecNumber evidence="3">2.1.1.-</ecNumber>
    </submittedName>
</protein>
<dbReference type="Pfam" id="PF08241">
    <property type="entry name" value="Methyltransf_11"/>
    <property type="match status" value="1"/>
</dbReference>
<comment type="caution">
    <text evidence="3">The sequence shown here is derived from an EMBL/GenBank/DDBJ whole genome shotgun (WGS) entry which is preliminary data.</text>
</comment>
<dbReference type="InterPro" id="IPR013216">
    <property type="entry name" value="Methyltransf_11"/>
</dbReference>
<dbReference type="InterPro" id="IPR029063">
    <property type="entry name" value="SAM-dependent_MTases_sf"/>
</dbReference>
<evidence type="ECO:0000256" key="1">
    <source>
        <dbReference type="SAM" id="MobiDB-lite"/>
    </source>
</evidence>